<dbReference type="PANTHER" id="PTHR46211">
    <property type="entry name" value="GLYCEROPHOSPHORYL DIESTER PHOSPHODIESTERASE"/>
    <property type="match status" value="1"/>
</dbReference>
<sequence length="250" mass="28042">MTIKPTFIAHRGYPALYPENSLAGIEAAICTGVRHVEIDIQLSNSLTPFLCHDDHLQRLIGQDINLTLLSNAEIENLAVPYPTLSPFANKSEPISRLADFCLYLANHPQVFAFVEIKVESIVRFGLQRTVTAIFDEVYPVRSQCTMISFDSEALILIRKMGMPKIGWVIEQRDETTQVIASRLSPDFLFCDVSKLAATIEEMWRGPWQWVIYSINDPIEAARHANAGFTLIETDDIGAMLGKASSKRDQT</sequence>
<dbReference type="PROSITE" id="PS51704">
    <property type="entry name" value="GP_PDE"/>
    <property type="match status" value="1"/>
</dbReference>
<keyword evidence="3" id="KW-1185">Reference proteome</keyword>
<reference evidence="2 3" key="1">
    <citation type="submission" date="2016-10" db="EMBL/GenBank/DDBJ databases">
        <authorList>
            <person name="de Groot N.N."/>
        </authorList>
    </citation>
    <scope>NUCLEOTIDE SEQUENCE [LARGE SCALE GENOMIC DNA]</scope>
    <source>
        <strain evidence="2">1</strain>
    </source>
</reference>
<proteinExistence type="predicted"/>
<feature type="domain" description="GP-PDE" evidence="1">
    <location>
        <begin position="5"/>
        <end position="250"/>
    </location>
</feature>
<dbReference type="InterPro" id="IPR030395">
    <property type="entry name" value="GP_PDE_dom"/>
</dbReference>
<dbReference type="EMBL" id="FMWO01000030">
    <property type="protein sequence ID" value="SCZ84637.1"/>
    <property type="molecule type" value="Genomic_DNA"/>
</dbReference>
<dbReference type="RefSeq" id="WP_090284273.1">
    <property type="nucleotide sequence ID" value="NZ_FMWO01000030.1"/>
</dbReference>
<evidence type="ECO:0000259" key="1">
    <source>
        <dbReference type="PROSITE" id="PS51704"/>
    </source>
</evidence>
<dbReference type="GO" id="GO:0008081">
    <property type="term" value="F:phosphoric diester hydrolase activity"/>
    <property type="evidence" value="ECO:0007669"/>
    <property type="project" value="InterPro"/>
</dbReference>
<gene>
    <name evidence="2" type="ORF">NSMM_240021</name>
</gene>
<dbReference type="PANTHER" id="PTHR46211:SF14">
    <property type="entry name" value="GLYCEROPHOSPHODIESTER PHOSPHODIESTERASE"/>
    <property type="match status" value="1"/>
</dbReference>
<dbReference type="AlphaFoldDB" id="A0A1G5SCD3"/>
<dbReference type="Proteomes" id="UP000198729">
    <property type="component" value="Unassembled WGS sequence"/>
</dbReference>
<evidence type="ECO:0000313" key="3">
    <source>
        <dbReference type="Proteomes" id="UP000198729"/>
    </source>
</evidence>
<dbReference type="Gene3D" id="3.20.20.190">
    <property type="entry name" value="Phosphatidylinositol (PI) phosphodiesterase"/>
    <property type="match status" value="1"/>
</dbReference>
<dbReference type="InterPro" id="IPR017946">
    <property type="entry name" value="PLC-like_Pdiesterase_TIM-brl"/>
</dbReference>
<dbReference type="SUPFAM" id="SSF51695">
    <property type="entry name" value="PLC-like phosphodiesterases"/>
    <property type="match status" value="1"/>
</dbReference>
<protein>
    <submittedName>
        <fullName evidence="2">Glycerophosphoryl diester phosphodiesterase</fullName>
    </submittedName>
</protein>
<evidence type="ECO:0000313" key="2">
    <source>
        <dbReference type="EMBL" id="SCZ84637.1"/>
    </source>
</evidence>
<dbReference type="GO" id="GO:0006629">
    <property type="term" value="P:lipid metabolic process"/>
    <property type="evidence" value="ECO:0007669"/>
    <property type="project" value="InterPro"/>
</dbReference>
<organism evidence="2 3">
    <name type="scientific">Nitrosomonas mobilis</name>
    <dbReference type="NCBI Taxonomy" id="51642"/>
    <lineage>
        <taxon>Bacteria</taxon>
        <taxon>Pseudomonadati</taxon>
        <taxon>Pseudomonadota</taxon>
        <taxon>Betaproteobacteria</taxon>
        <taxon>Nitrosomonadales</taxon>
        <taxon>Nitrosomonadaceae</taxon>
        <taxon>Nitrosomonas</taxon>
    </lineage>
</organism>
<dbReference type="STRING" id="51642.NSMM_240021"/>
<dbReference type="OrthoDB" id="9795622at2"/>
<dbReference type="Pfam" id="PF03009">
    <property type="entry name" value="GDPD"/>
    <property type="match status" value="1"/>
</dbReference>
<name>A0A1G5SCD3_9PROT</name>
<accession>A0A1G5SCD3</accession>